<keyword evidence="9" id="KW-0325">Glycoprotein</keyword>
<dbReference type="EMBL" id="MRCC01000016">
    <property type="protein sequence ID" value="OKH23357.1"/>
    <property type="molecule type" value="Genomic_DNA"/>
</dbReference>
<dbReference type="OrthoDB" id="415385at2"/>
<keyword evidence="4" id="KW-0800">Toxin</keyword>
<reference evidence="10 11" key="1">
    <citation type="submission" date="2016-11" db="EMBL/GenBank/DDBJ databases">
        <title>Draft Genome Sequences of Nine Cyanobacterial Strains from Diverse Habitats.</title>
        <authorList>
            <person name="Zhu T."/>
            <person name="Hou S."/>
            <person name="Lu X."/>
            <person name="Hess W.R."/>
        </authorList>
    </citation>
    <scope>NUCLEOTIDE SEQUENCE [LARGE SCALE GENOMIC DNA]</scope>
    <source>
        <strain evidence="10 11">5.2 s.c.1</strain>
    </source>
</reference>
<dbReference type="InterPro" id="IPR018511">
    <property type="entry name" value="Hemolysin-typ_Ca-bd_CS"/>
</dbReference>
<dbReference type="InterPro" id="IPR028994">
    <property type="entry name" value="Integrin_alpha_N"/>
</dbReference>
<dbReference type="PRINTS" id="PR00313">
    <property type="entry name" value="CABNDNGRPT"/>
</dbReference>
<evidence type="ECO:0000256" key="5">
    <source>
        <dbReference type="ARBA" id="ARBA00022729"/>
    </source>
</evidence>
<keyword evidence="6" id="KW-0677">Repeat</keyword>
<dbReference type="SUPFAM" id="SSF69318">
    <property type="entry name" value="Integrin alpha N-terminal domain"/>
    <property type="match status" value="1"/>
</dbReference>
<keyword evidence="3" id="KW-0964">Secreted</keyword>
<keyword evidence="11" id="KW-1185">Reference proteome</keyword>
<evidence type="ECO:0000256" key="9">
    <source>
        <dbReference type="ARBA" id="ARBA00023180"/>
    </source>
</evidence>
<dbReference type="PANTHER" id="PTHR38340:SF1">
    <property type="entry name" value="S-LAYER PROTEIN"/>
    <property type="match status" value="1"/>
</dbReference>
<keyword evidence="5" id="KW-0732">Signal</keyword>
<dbReference type="GO" id="GO:0005576">
    <property type="term" value="C:extracellular region"/>
    <property type="evidence" value="ECO:0007669"/>
    <property type="project" value="UniProtKB-SubCell"/>
</dbReference>
<dbReference type="STRING" id="247279.NIES1031_18055"/>
<keyword evidence="7" id="KW-0843">Virulence</keyword>
<dbReference type="InterPro" id="IPR050557">
    <property type="entry name" value="RTX_toxin/Mannuronan_C5-epim"/>
</dbReference>
<dbReference type="AlphaFoldDB" id="A0A1U7HIG0"/>
<proteinExistence type="predicted"/>
<dbReference type="InterPro" id="IPR011049">
    <property type="entry name" value="Serralysin-like_metalloprot_C"/>
</dbReference>
<dbReference type="SUPFAM" id="SSF51120">
    <property type="entry name" value="beta-Roll"/>
    <property type="match status" value="5"/>
</dbReference>
<evidence type="ECO:0000313" key="11">
    <source>
        <dbReference type="Proteomes" id="UP000185984"/>
    </source>
</evidence>
<dbReference type="InterPro" id="IPR013517">
    <property type="entry name" value="FG-GAP"/>
</dbReference>
<evidence type="ECO:0000256" key="7">
    <source>
        <dbReference type="ARBA" id="ARBA00023026"/>
    </source>
</evidence>
<dbReference type="Gene3D" id="2.150.10.10">
    <property type="entry name" value="Serralysin-like metalloprotease, C-terminal"/>
    <property type="match status" value="3"/>
</dbReference>
<dbReference type="RefSeq" id="WP_073550888.1">
    <property type="nucleotide sequence ID" value="NZ_CAWMVK010000008.1"/>
</dbReference>
<sequence length="1134" mass="116799">MAIIRGTPGDDTLVGTRFADTIFGLAGNDLLLGLAGNDTLYGGRGNDTLNGGAGIDSLIGGVGNDVYIINNVGDIVVEAANAGIDTVRSSVSYTLPNNVENLILTGNRNINGTGNALANRIVGNSGNNIISGLAGNDTLFGGAGNDTLIGGTGNDILYGGDGNDVLYGDQIGYAGGNNTLFGGAGNDTLYGGNFNDLLDGGVGNDRLFGNEGNDTLYGGAGNDSLDGGGGSDILYGGDGDDTLIPSDVNIRRSFFLYDFLFFYGDGSPDLLVGGDGNDTYIIVESGDRIIEAPNAGIDTVIAYNSYSLGDNIENLTLAEQEVDEGRIFSSGISGTGNSLDNIIIGNSSNNTLRGQAGNDLLDGGAGDDILAGTNRGIGEIDTLTGGSGSDLFILGSATTVFYNDGNPTTPGFGDYALITDFNPDEDTIRLNGTRSDYYLAASPESLPTGTALYYRQQGATDELIAIIQSTTALDINEAYFSFNNNGANLSLFELDGSNGFTLQGDFRFPAGNSVSSAGDINGDGFDDLIIGGNGNIVRRGLSRSYVVFGQASEFDANVQLATLDGSNGFVIEGIDNYDISTISVSSAGDINGDGFADVLIGTSGSSRDRVDDYGNRIYDSGTQVYVVFGKATGFDARLDLATLDGSNGFAIEGNNVDLFYSVSFPLSVSNAGDINGDGFDDIIIGTSDVNLYGQLFAAESYVIFGKETGFDARLDLETLDGSNGFVLQGIDLSGYSAAISVSNTGDVNGDGLDDIIIGASGSQESYVVFGKTTGFDARVDVATLDGSNGFVIDGINISNDSTAISVSNAGDVNGDGLDDIIVNAPGAQESYVVFGKTTGFDARVDVATLDGSNGFVIEGNNFAVSNAGDVNSDGFDDLIISGAFPSRETYVLFGNSSFDARFDLTTIDGSNGFIINSNNLAVSNAGDINGDGYDDIILGAPGASPNGRVGAGESYVIYGQDFTGQVTRQGTAGNDLLIGTETDDILIGGLGNDTLRGGGGSNVLYGGAGDDVLIYSPQNRRMDGGSGTDTLAIGGSGVTLDLTAIPNNRIRSIEIIDLTGSGDNTLQLTRLDLLNLSDSTNQLIVNGNAGDSLISTGQGWLFEGTTLDDGNQYHRYTSGTATLLVAPDITRNLS</sequence>
<dbReference type="Proteomes" id="UP000185984">
    <property type="component" value="Unassembled WGS sequence"/>
</dbReference>
<comment type="subcellular location">
    <subcellularLocation>
        <location evidence="1">Membrane</location>
    </subcellularLocation>
    <subcellularLocation>
        <location evidence="2">Secreted</location>
    </subcellularLocation>
</comment>
<dbReference type="SMART" id="SM00191">
    <property type="entry name" value="Int_alpha"/>
    <property type="match status" value="7"/>
</dbReference>
<dbReference type="InterPro" id="IPR001343">
    <property type="entry name" value="Hemolysn_Ca-bd"/>
</dbReference>
<evidence type="ECO:0000256" key="8">
    <source>
        <dbReference type="ARBA" id="ARBA00023136"/>
    </source>
</evidence>
<dbReference type="PRINTS" id="PR01488">
    <property type="entry name" value="RTXTOXINA"/>
</dbReference>
<evidence type="ECO:0000256" key="3">
    <source>
        <dbReference type="ARBA" id="ARBA00022525"/>
    </source>
</evidence>
<dbReference type="Pfam" id="PF00353">
    <property type="entry name" value="HemolysinCabind"/>
    <property type="match status" value="8"/>
</dbReference>
<evidence type="ECO:0000256" key="2">
    <source>
        <dbReference type="ARBA" id="ARBA00004613"/>
    </source>
</evidence>
<dbReference type="GO" id="GO:0005509">
    <property type="term" value="F:calcium ion binding"/>
    <property type="evidence" value="ECO:0007669"/>
    <property type="project" value="InterPro"/>
</dbReference>
<comment type="caution">
    <text evidence="10">The sequence shown here is derived from an EMBL/GenBank/DDBJ whole genome shotgun (WGS) entry which is preliminary data.</text>
</comment>
<dbReference type="InterPro" id="IPR003995">
    <property type="entry name" value="RTX_toxin_determinant-A"/>
</dbReference>
<name>A0A1U7HIG0_9CHRO</name>
<evidence type="ECO:0000256" key="6">
    <source>
        <dbReference type="ARBA" id="ARBA00022737"/>
    </source>
</evidence>
<dbReference type="GO" id="GO:0016020">
    <property type="term" value="C:membrane"/>
    <property type="evidence" value="ECO:0007669"/>
    <property type="project" value="UniProtKB-SubCell"/>
</dbReference>
<dbReference type="PROSITE" id="PS00330">
    <property type="entry name" value="HEMOLYSIN_CALCIUM"/>
    <property type="match status" value="6"/>
</dbReference>
<evidence type="ECO:0000256" key="4">
    <source>
        <dbReference type="ARBA" id="ARBA00022656"/>
    </source>
</evidence>
<dbReference type="GO" id="GO:0090729">
    <property type="term" value="F:toxin activity"/>
    <property type="evidence" value="ECO:0007669"/>
    <property type="project" value="UniProtKB-KW"/>
</dbReference>
<evidence type="ECO:0000256" key="1">
    <source>
        <dbReference type="ARBA" id="ARBA00004370"/>
    </source>
</evidence>
<dbReference type="Gene3D" id="2.130.10.130">
    <property type="entry name" value="Integrin alpha, N-terminal"/>
    <property type="match status" value="3"/>
</dbReference>
<organism evidence="10 11">
    <name type="scientific">Chroogloeocystis siderophila 5.2 s.c.1</name>
    <dbReference type="NCBI Taxonomy" id="247279"/>
    <lineage>
        <taxon>Bacteria</taxon>
        <taxon>Bacillati</taxon>
        <taxon>Cyanobacteriota</taxon>
        <taxon>Cyanophyceae</taxon>
        <taxon>Oscillatoriophycideae</taxon>
        <taxon>Chroococcales</taxon>
        <taxon>Chroococcaceae</taxon>
        <taxon>Chroogloeocystis</taxon>
    </lineage>
</organism>
<dbReference type="PANTHER" id="PTHR38340">
    <property type="entry name" value="S-LAYER PROTEIN"/>
    <property type="match status" value="1"/>
</dbReference>
<dbReference type="Pfam" id="PF01839">
    <property type="entry name" value="FG-GAP"/>
    <property type="match status" value="6"/>
</dbReference>
<accession>A0A1U7HIG0</accession>
<dbReference type="InterPro" id="IPR013519">
    <property type="entry name" value="Int_alpha_beta-p"/>
</dbReference>
<protein>
    <submittedName>
        <fullName evidence="10">Uncharacterized protein</fullName>
    </submittedName>
</protein>
<keyword evidence="8" id="KW-0472">Membrane</keyword>
<gene>
    <name evidence="10" type="ORF">NIES1031_18055</name>
</gene>
<evidence type="ECO:0000313" key="10">
    <source>
        <dbReference type="EMBL" id="OKH23357.1"/>
    </source>
</evidence>